<evidence type="ECO:0000313" key="1">
    <source>
        <dbReference type="EMBL" id="MBA2896424.1"/>
    </source>
</evidence>
<dbReference type="RefSeq" id="WP_181615100.1">
    <property type="nucleotide sequence ID" value="NZ_BAABAM010000007.1"/>
</dbReference>
<proteinExistence type="predicted"/>
<keyword evidence="2" id="KW-1185">Reference proteome</keyword>
<sequence length="89" mass="9928">MTFVEPSPTPARPRWRLLLDAGSLKVGGTWLHECRKPDCDRAVPVSMLFCCPACSTADAGRFAIDKHSDGCDETWAKRRRQIRLLGLDA</sequence>
<reference evidence="1 2" key="1">
    <citation type="submission" date="2020-07" db="EMBL/GenBank/DDBJ databases">
        <title>Genomic Encyclopedia of Type Strains, Phase IV (KMG-IV): sequencing the most valuable type-strain genomes for metagenomic binning, comparative biology and taxonomic classification.</title>
        <authorList>
            <person name="Goeker M."/>
        </authorList>
    </citation>
    <scope>NUCLEOTIDE SEQUENCE [LARGE SCALE GENOMIC DNA]</scope>
    <source>
        <strain evidence="1 2">DSM 45533</strain>
    </source>
</reference>
<dbReference type="Proteomes" id="UP000530928">
    <property type="component" value="Unassembled WGS sequence"/>
</dbReference>
<evidence type="ECO:0000313" key="2">
    <source>
        <dbReference type="Proteomes" id="UP000530928"/>
    </source>
</evidence>
<dbReference type="AlphaFoldDB" id="A0A7W0HUQ4"/>
<name>A0A7W0HUQ4_9ACTN</name>
<gene>
    <name evidence="1" type="ORF">HNR30_007815</name>
</gene>
<organism evidence="1 2">
    <name type="scientific">Nonomuraea soli</name>
    <dbReference type="NCBI Taxonomy" id="1032476"/>
    <lineage>
        <taxon>Bacteria</taxon>
        <taxon>Bacillati</taxon>
        <taxon>Actinomycetota</taxon>
        <taxon>Actinomycetes</taxon>
        <taxon>Streptosporangiales</taxon>
        <taxon>Streptosporangiaceae</taxon>
        <taxon>Nonomuraea</taxon>
    </lineage>
</organism>
<protein>
    <submittedName>
        <fullName evidence="1">Uncharacterized protein</fullName>
    </submittedName>
</protein>
<dbReference type="EMBL" id="JACDUR010000008">
    <property type="protein sequence ID" value="MBA2896424.1"/>
    <property type="molecule type" value="Genomic_DNA"/>
</dbReference>
<comment type="caution">
    <text evidence="1">The sequence shown here is derived from an EMBL/GenBank/DDBJ whole genome shotgun (WGS) entry which is preliminary data.</text>
</comment>
<accession>A0A7W0HUQ4</accession>